<reference evidence="1" key="2">
    <citation type="journal article" date="2022" name="New Phytol.">
        <title>Evolutionary transition to the ectomycorrhizal habit in the genomes of a hyperdiverse lineage of mushroom-forming fungi.</title>
        <authorList>
            <person name="Looney B."/>
            <person name="Miyauchi S."/>
            <person name="Morin E."/>
            <person name="Drula E."/>
            <person name="Courty P.E."/>
            <person name="Kohler A."/>
            <person name="Kuo A."/>
            <person name="LaButti K."/>
            <person name="Pangilinan J."/>
            <person name="Lipzen A."/>
            <person name="Riley R."/>
            <person name="Andreopoulos W."/>
            <person name="He G."/>
            <person name="Johnson J."/>
            <person name="Nolan M."/>
            <person name="Tritt A."/>
            <person name="Barry K.W."/>
            <person name="Grigoriev I.V."/>
            <person name="Nagy L.G."/>
            <person name="Hibbett D."/>
            <person name="Henrissat B."/>
            <person name="Matheny P.B."/>
            <person name="Labbe J."/>
            <person name="Martin F.M."/>
        </authorList>
    </citation>
    <scope>NUCLEOTIDE SEQUENCE</scope>
    <source>
        <strain evidence="1">FP105234-sp</strain>
    </source>
</reference>
<sequence>MAASKSKVPTSRQPHEVPLPASPQAAKKRSGKGKGRAHAEQQQSAPEVGPSDQGVPWSWTSVTDAGVGKLPPVFSKDGSYFFSAVGSSVKIYSTSTGAIVSTLSAPPLETGPAGPITSAILNPQNEFQLITGSLDGHIRVWDFVDGVLIRNIQTEHEVYHLAAHPRYKGYVFVAGGRSEKKRKLEKTRGHKDHGVVFKMSLRVTAGTLRRAVQKPSEFISVGKTRATHGLGFSASGSWLVAVGGHKAYVASMSNVKAGFVKFVSPEALTCMAFHPSEEYFATGDAVGNIRLWYCLDETIAVHAAKVEKRAPTTTLHWHAHAVASIAFTPNGAYLLSGGEESVLVIWQLQSGKREFVPRVGSPIVSVAVSRAGEEEYLLGLADATFVFVSAARLKVTRSYSRIKLDPANPNSRPDATKHHIPLAIHSPSSTLILPSSHPSSLQTYSPSASKLIAELEVSPSNRVSRKDEEALEPSRVERAVISSSGDWMATVDVREGDASFHGEVYLKIWQWDKSSGFWILNTRVDRPHGLRRVTGVTFSPSNHDPNATLLVTTGEDGNLKSWRARTVKDRRTGATEVFWVVRSTVTFRQETPHHPSWSPDGSLLAVPFESSVAIYDPVTNALLHMLNTPESRGVIQSVCFVGEGGRYLAAVGLRDVVVWDLITQTALWHRVFETVDAVVPHPFDDSFAVFQPSTVKGAPTQVSIFRATSDRLQSTRSLPFRLRECAWYPGTGDASRSFHLVGITEAWDVVFFGDDVRLRTSPGSSATGLVPGTSSRPRNTLFQDIFGEAALADVSAPPTTDAPPRTWNGKELSDVFDAPAYLMPPLETLFDSLMSSFLQPRAAAAATGSTPGKARPQAAEDDSDDSDEEMDVDDDDGDAPAVSSARVIRHVDGFEMGTFVALFRQHAVKVPSSSVLPSQPSNGTPIINGNHVTSNNKPLAAKTKVNGTPRVEPPASYPSPASSPSSTSPTPSPASAGKKRKKP</sequence>
<keyword evidence="2" id="KW-1185">Reference proteome</keyword>
<organism evidence="1 2">
    <name type="scientific">Auriscalpium vulgare</name>
    <dbReference type="NCBI Taxonomy" id="40419"/>
    <lineage>
        <taxon>Eukaryota</taxon>
        <taxon>Fungi</taxon>
        <taxon>Dikarya</taxon>
        <taxon>Basidiomycota</taxon>
        <taxon>Agaricomycotina</taxon>
        <taxon>Agaricomycetes</taxon>
        <taxon>Russulales</taxon>
        <taxon>Auriscalpiaceae</taxon>
        <taxon>Auriscalpium</taxon>
    </lineage>
</organism>
<proteinExistence type="predicted"/>
<reference evidence="1" key="1">
    <citation type="submission" date="2021-02" db="EMBL/GenBank/DDBJ databases">
        <authorList>
            <consortium name="DOE Joint Genome Institute"/>
            <person name="Ahrendt S."/>
            <person name="Looney B.P."/>
            <person name="Miyauchi S."/>
            <person name="Morin E."/>
            <person name="Drula E."/>
            <person name="Courty P.E."/>
            <person name="Chicoki N."/>
            <person name="Fauchery L."/>
            <person name="Kohler A."/>
            <person name="Kuo A."/>
            <person name="Labutti K."/>
            <person name="Pangilinan J."/>
            <person name="Lipzen A."/>
            <person name="Riley R."/>
            <person name="Andreopoulos W."/>
            <person name="He G."/>
            <person name="Johnson J."/>
            <person name="Barry K.W."/>
            <person name="Grigoriev I.V."/>
            <person name="Nagy L."/>
            <person name="Hibbett D."/>
            <person name="Henrissat B."/>
            <person name="Matheny P.B."/>
            <person name="Labbe J."/>
            <person name="Martin F."/>
        </authorList>
    </citation>
    <scope>NUCLEOTIDE SEQUENCE</scope>
    <source>
        <strain evidence="1">FP105234-sp</strain>
    </source>
</reference>
<dbReference type="Proteomes" id="UP000814033">
    <property type="component" value="Unassembled WGS sequence"/>
</dbReference>
<accession>A0ACB8RMQ5</accession>
<name>A0ACB8RMQ5_9AGAM</name>
<protein>
    <submittedName>
        <fullName evidence="1">WD40 repeat-like protein</fullName>
    </submittedName>
</protein>
<gene>
    <name evidence="1" type="ORF">FA95DRAFT_1680618</name>
</gene>
<evidence type="ECO:0000313" key="1">
    <source>
        <dbReference type="EMBL" id="KAI0045205.1"/>
    </source>
</evidence>
<comment type="caution">
    <text evidence="1">The sequence shown here is derived from an EMBL/GenBank/DDBJ whole genome shotgun (WGS) entry which is preliminary data.</text>
</comment>
<dbReference type="EMBL" id="MU275958">
    <property type="protein sequence ID" value="KAI0045205.1"/>
    <property type="molecule type" value="Genomic_DNA"/>
</dbReference>
<evidence type="ECO:0000313" key="2">
    <source>
        <dbReference type="Proteomes" id="UP000814033"/>
    </source>
</evidence>